<dbReference type="SUPFAM" id="SSF53254">
    <property type="entry name" value="Phosphoglycerate mutase-like"/>
    <property type="match status" value="1"/>
</dbReference>
<dbReference type="InterPro" id="IPR029033">
    <property type="entry name" value="His_PPase_superfam"/>
</dbReference>
<dbReference type="Proteomes" id="UP000502699">
    <property type="component" value="Chromosome"/>
</dbReference>
<name>A0A6G7VE38_9GAMM</name>
<evidence type="ECO:0000313" key="1">
    <source>
        <dbReference type="EMBL" id="QIK38057.1"/>
    </source>
</evidence>
<keyword evidence="2" id="KW-1185">Reference proteome</keyword>
<dbReference type="RefSeq" id="WP_166270821.1">
    <property type="nucleotide sequence ID" value="NZ_CP048029.1"/>
</dbReference>
<protein>
    <submittedName>
        <fullName evidence="1">Histidine phosphatase family protein</fullName>
    </submittedName>
</protein>
<dbReference type="GO" id="GO:0016791">
    <property type="term" value="F:phosphatase activity"/>
    <property type="evidence" value="ECO:0007669"/>
    <property type="project" value="TreeGrafter"/>
</dbReference>
<dbReference type="AlphaFoldDB" id="A0A6G7VE38"/>
<gene>
    <name evidence="1" type="ORF">GWK36_08760</name>
</gene>
<dbReference type="KEGG" id="cjap:GWK36_08760"/>
<dbReference type="PANTHER" id="PTHR48100">
    <property type="entry name" value="BROAD-SPECIFICITY PHOSPHATASE YOR283W-RELATED"/>
    <property type="match status" value="1"/>
</dbReference>
<proteinExistence type="predicted"/>
<dbReference type="Pfam" id="PF00300">
    <property type="entry name" value="His_Phos_1"/>
    <property type="match status" value="1"/>
</dbReference>
<dbReference type="Gene3D" id="3.40.50.1240">
    <property type="entry name" value="Phosphoglycerate mutase-like"/>
    <property type="match status" value="1"/>
</dbReference>
<dbReference type="EMBL" id="CP048029">
    <property type="protein sequence ID" value="QIK38057.1"/>
    <property type="molecule type" value="Genomic_DNA"/>
</dbReference>
<dbReference type="PANTHER" id="PTHR48100:SF1">
    <property type="entry name" value="HISTIDINE PHOSPHATASE FAMILY PROTEIN-RELATED"/>
    <property type="match status" value="1"/>
</dbReference>
<dbReference type="InterPro" id="IPR013078">
    <property type="entry name" value="His_Pase_superF_clade-1"/>
</dbReference>
<evidence type="ECO:0000313" key="2">
    <source>
        <dbReference type="Proteomes" id="UP000502699"/>
    </source>
</evidence>
<dbReference type="CDD" id="cd07067">
    <property type="entry name" value="HP_PGM_like"/>
    <property type="match status" value="1"/>
</dbReference>
<sequence length="208" mass="22736">MTVDTHLIDLLRHGDCVGGPCFRGVRDDPLSRDGWQQMEQATAGLAGLTQVISSPSRRCAEFAQSLASRLGLSLVLMDHLRERDFGDWEGLSAAEIPAAEFARFLADPTGFNLPNAEPFGAFRARVLATWQALCASPSPHRLLITHGGVIRVLVAEVLRMDDTALPCLEVPPACLTRIRLHPPPGRPSLVYHRPSTVDELMNSDPDQP</sequence>
<reference evidence="2" key="1">
    <citation type="submission" date="2020-01" db="EMBL/GenBank/DDBJ databases">
        <title>Caldichromatium gen. nov., sp. nov., a thermophilic purple sulfur bacterium member of the family Chromatiaceae isolated from Nakabusa hot spring, Japan.</title>
        <authorList>
            <person name="Saini M.K."/>
            <person name="Hanada S."/>
            <person name="Tank M."/>
        </authorList>
    </citation>
    <scope>NUCLEOTIDE SEQUENCE [LARGE SCALE GENOMIC DNA]</scope>
    <source>
        <strain evidence="2">No.7</strain>
    </source>
</reference>
<accession>A0A6G7VE38</accession>
<organism evidence="1 2">
    <name type="scientific">Caldichromatium japonicum</name>
    <dbReference type="NCBI Taxonomy" id="2699430"/>
    <lineage>
        <taxon>Bacteria</taxon>
        <taxon>Pseudomonadati</taxon>
        <taxon>Pseudomonadota</taxon>
        <taxon>Gammaproteobacteria</taxon>
        <taxon>Chromatiales</taxon>
        <taxon>Chromatiaceae</taxon>
        <taxon>Caldichromatium</taxon>
    </lineage>
</organism>
<dbReference type="SMART" id="SM00855">
    <property type="entry name" value="PGAM"/>
    <property type="match status" value="1"/>
</dbReference>
<dbReference type="InterPro" id="IPR050275">
    <property type="entry name" value="PGM_Phosphatase"/>
</dbReference>
<dbReference type="GO" id="GO:0005737">
    <property type="term" value="C:cytoplasm"/>
    <property type="evidence" value="ECO:0007669"/>
    <property type="project" value="TreeGrafter"/>
</dbReference>